<evidence type="ECO:0000256" key="5">
    <source>
        <dbReference type="ARBA" id="ARBA00022777"/>
    </source>
</evidence>
<evidence type="ECO:0000313" key="10">
    <source>
        <dbReference type="EMBL" id="TGY63192.1"/>
    </source>
</evidence>
<evidence type="ECO:0000256" key="2">
    <source>
        <dbReference type="ARBA" id="ARBA00012438"/>
    </source>
</evidence>
<dbReference type="InterPro" id="IPR050980">
    <property type="entry name" value="2C_sensor_his_kinase"/>
</dbReference>
<dbReference type="EMBL" id="SRYE01000001">
    <property type="protein sequence ID" value="TGY63192.1"/>
    <property type="molecule type" value="Genomic_DNA"/>
</dbReference>
<dbReference type="SUPFAM" id="SSF55874">
    <property type="entry name" value="ATPase domain of HSP90 chaperone/DNA topoisomerase II/histidine kinase"/>
    <property type="match status" value="1"/>
</dbReference>
<dbReference type="PROSITE" id="PS50109">
    <property type="entry name" value="HIS_KIN"/>
    <property type="match status" value="1"/>
</dbReference>
<dbReference type="Proteomes" id="UP000310263">
    <property type="component" value="Unassembled WGS sequence"/>
</dbReference>
<accession>A0A4S2F3Z5</accession>
<dbReference type="CDD" id="cd00082">
    <property type="entry name" value="HisKA"/>
    <property type="match status" value="1"/>
</dbReference>
<dbReference type="Pfam" id="PF02518">
    <property type="entry name" value="HATPase_c"/>
    <property type="match status" value="1"/>
</dbReference>
<dbReference type="RefSeq" id="WP_136011818.1">
    <property type="nucleotide sequence ID" value="NZ_SRYE01000001.1"/>
</dbReference>
<dbReference type="InterPro" id="IPR036890">
    <property type="entry name" value="HATPase_C_sf"/>
</dbReference>
<keyword evidence="3" id="KW-0597">Phosphoprotein</keyword>
<sequence>MNALRYLRSRLLDLLIFGLTFALLMLMLWLTGASEDFVALVGAILLVAEVLRLFAGYLPLASFWHQMDRIAQAQVGGDPTPIDVASTLPSQRRYPANCADDAVDALLDQYRLSTGKERADAAEYRSYIERWSHEVKTPVAAISLMVQGDASPLARRIEPELQRIESCVDQALYLARSYSVDRDYLVRPQNLGQLVREVARSRMTALQLNHVHLAFEGLDQQIYCDPKWVTFILGQLVDNAIKYASPERELTLAFIAHRENQSSAHETVVLEVRDNGQGIPLQDLPRIWDKGFVGENGRDRSGRTSTGIGLFLVQDLARKMGLSVDAWSDGATATTISITFPMVANASNDQAAQ</sequence>
<protein>
    <recommendedName>
        <fullName evidence="2">histidine kinase</fullName>
        <ecNumber evidence="2">2.7.13.3</ecNumber>
    </recommendedName>
</protein>
<feature type="transmembrane region" description="Helical" evidence="8">
    <location>
        <begin position="12"/>
        <end position="31"/>
    </location>
</feature>
<dbReference type="GO" id="GO:0000155">
    <property type="term" value="F:phosphorelay sensor kinase activity"/>
    <property type="evidence" value="ECO:0007669"/>
    <property type="project" value="InterPro"/>
</dbReference>
<dbReference type="PANTHER" id="PTHR44936:SF9">
    <property type="entry name" value="SENSOR PROTEIN CREC"/>
    <property type="match status" value="1"/>
</dbReference>
<dbReference type="InterPro" id="IPR004358">
    <property type="entry name" value="Sig_transdc_His_kin-like_C"/>
</dbReference>
<dbReference type="SMART" id="SM00387">
    <property type="entry name" value="HATPase_c"/>
    <property type="match status" value="1"/>
</dbReference>
<keyword evidence="6" id="KW-0902">Two-component regulatory system</keyword>
<evidence type="ECO:0000256" key="6">
    <source>
        <dbReference type="ARBA" id="ARBA00023012"/>
    </source>
</evidence>
<name>A0A4S2F3Z5_9ACTN</name>
<dbReference type="AlphaFoldDB" id="A0A4S2F3Z5"/>
<keyword evidence="8" id="KW-1133">Transmembrane helix</keyword>
<keyword evidence="7" id="KW-0843">Virulence</keyword>
<evidence type="ECO:0000313" key="11">
    <source>
        <dbReference type="Proteomes" id="UP000310263"/>
    </source>
</evidence>
<keyword evidence="8" id="KW-0472">Membrane</keyword>
<evidence type="ECO:0000259" key="9">
    <source>
        <dbReference type="PROSITE" id="PS50109"/>
    </source>
</evidence>
<dbReference type="InterPro" id="IPR005467">
    <property type="entry name" value="His_kinase_dom"/>
</dbReference>
<dbReference type="EC" id="2.7.13.3" evidence="2"/>
<comment type="caution">
    <text evidence="10">The sequence shown here is derived from an EMBL/GenBank/DDBJ whole genome shotgun (WGS) entry which is preliminary data.</text>
</comment>
<feature type="domain" description="Histidine kinase" evidence="9">
    <location>
        <begin position="130"/>
        <end position="344"/>
    </location>
</feature>
<feature type="transmembrane region" description="Helical" evidence="8">
    <location>
        <begin position="37"/>
        <end position="60"/>
    </location>
</feature>
<evidence type="ECO:0000256" key="1">
    <source>
        <dbReference type="ARBA" id="ARBA00000085"/>
    </source>
</evidence>
<keyword evidence="8" id="KW-0812">Transmembrane</keyword>
<keyword evidence="4" id="KW-0808">Transferase</keyword>
<keyword evidence="5 10" id="KW-0418">Kinase</keyword>
<evidence type="ECO:0000256" key="7">
    <source>
        <dbReference type="ARBA" id="ARBA00023026"/>
    </source>
</evidence>
<proteinExistence type="predicted"/>
<keyword evidence="11" id="KW-1185">Reference proteome</keyword>
<dbReference type="GO" id="GO:0005886">
    <property type="term" value="C:plasma membrane"/>
    <property type="evidence" value="ECO:0007669"/>
    <property type="project" value="UniProtKB-SubCell"/>
</dbReference>
<reference evidence="10 11" key="1">
    <citation type="submission" date="2019-04" db="EMBL/GenBank/DDBJ databases">
        <title>Microbes associate with the intestines of laboratory mice.</title>
        <authorList>
            <person name="Navarre W."/>
            <person name="Wong E."/>
            <person name="Huang K."/>
            <person name="Tropini C."/>
            <person name="Ng K."/>
            <person name="Yu B."/>
        </authorList>
    </citation>
    <scope>NUCLEOTIDE SEQUENCE [LARGE SCALE GENOMIC DNA]</scope>
    <source>
        <strain evidence="10 11">NM07_P-09</strain>
    </source>
</reference>
<evidence type="ECO:0000256" key="3">
    <source>
        <dbReference type="ARBA" id="ARBA00022553"/>
    </source>
</evidence>
<dbReference type="Gene3D" id="3.30.565.10">
    <property type="entry name" value="Histidine kinase-like ATPase, C-terminal domain"/>
    <property type="match status" value="1"/>
</dbReference>
<comment type="catalytic activity">
    <reaction evidence="1">
        <text>ATP + protein L-histidine = ADP + protein N-phospho-L-histidine.</text>
        <dbReference type="EC" id="2.7.13.3"/>
    </reaction>
</comment>
<dbReference type="InterPro" id="IPR003661">
    <property type="entry name" value="HisK_dim/P_dom"/>
</dbReference>
<dbReference type="OrthoDB" id="9757990at2"/>
<organism evidence="10 11">
    <name type="scientific">Muricaecibacterium torontonense</name>
    <dbReference type="NCBI Taxonomy" id="3032871"/>
    <lineage>
        <taxon>Bacteria</taxon>
        <taxon>Bacillati</taxon>
        <taxon>Actinomycetota</taxon>
        <taxon>Coriobacteriia</taxon>
        <taxon>Coriobacteriales</taxon>
        <taxon>Atopobiaceae</taxon>
        <taxon>Muricaecibacterium</taxon>
    </lineage>
</organism>
<gene>
    <name evidence="10" type="ORF">E5334_01430</name>
</gene>
<dbReference type="PANTHER" id="PTHR44936">
    <property type="entry name" value="SENSOR PROTEIN CREC"/>
    <property type="match status" value="1"/>
</dbReference>
<dbReference type="InterPro" id="IPR003594">
    <property type="entry name" value="HATPase_dom"/>
</dbReference>
<dbReference type="PRINTS" id="PR00344">
    <property type="entry name" value="BCTRLSENSOR"/>
</dbReference>
<evidence type="ECO:0000256" key="8">
    <source>
        <dbReference type="SAM" id="Phobius"/>
    </source>
</evidence>
<evidence type="ECO:0000256" key="4">
    <source>
        <dbReference type="ARBA" id="ARBA00022679"/>
    </source>
</evidence>